<keyword evidence="7" id="KW-0326">Glycosidase</keyword>
<dbReference type="InterPro" id="IPR001223">
    <property type="entry name" value="Glyco_hydro18_cat"/>
</dbReference>
<dbReference type="GO" id="GO:0009313">
    <property type="term" value="P:oligosaccharide catabolic process"/>
    <property type="evidence" value="ECO:0007669"/>
    <property type="project" value="TreeGrafter"/>
</dbReference>
<sequence>MLSFVILSIVITYINSITSECPCPDISLCQPLQVEPRHEKIAFMVSNSNWRSYDYSQLTTIVICTNDFDPQLLCLAHSRQVRLVWIANYDVTQLGNATARTEWINLYVDKVKKTFTDGINLDLEDEIADGSEAAYQYTQLVQELSDLIHVQVPGSKVSVDVAWSAPCIDGRCYDYTGLASASDFLFVMAYDLRSQIYDLNDCIASANSPIARVAAGLNNFTQIFQISPSKLVLGVPWYCYDYKCLSLYTNMTCVIEHVPFRGAPCSDAAGVQQDYKYCRQLLRLNSTTGRLIDNRTGEVFFNYINKQDGYIHQVWMDDPETLLIKYDLANDRQLFGIGMWNVDCLDYSANATKEVQQDTIDMWNAMKRFHIVDREKLRNHIFSIYEIESRVFY</sequence>
<organism evidence="12 14">
    <name type="scientific">Rotaria sordida</name>
    <dbReference type="NCBI Taxonomy" id="392033"/>
    <lineage>
        <taxon>Eukaryota</taxon>
        <taxon>Metazoa</taxon>
        <taxon>Spiralia</taxon>
        <taxon>Gnathifera</taxon>
        <taxon>Rotifera</taxon>
        <taxon>Eurotatoria</taxon>
        <taxon>Bdelloidea</taxon>
        <taxon>Philodinida</taxon>
        <taxon>Philodinidae</taxon>
        <taxon>Rotaria</taxon>
    </lineage>
</organism>
<evidence type="ECO:0000256" key="1">
    <source>
        <dbReference type="ARBA" id="ARBA00004371"/>
    </source>
</evidence>
<evidence type="ECO:0000313" key="13">
    <source>
        <dbReference type="EMBL" id="CAF1428843.1"/>
    </source>
</evidence>
<evidence type="ECO:0000256" key="10">
    <source>
        <dbReference type="SAM" id="SignalP"/>
    </source>
</evidence>
<keyword evidence="4" id="KW-0378">Hydrolase</keyword>
<evidence type="ECO:0000256" key="9">
    <source>
        <dbReference type="ARBA" id="ARBA00074174"/>
    </source>
</evidence>
<comment type="function">
    <text evidence="8">Involved in the degradation of asparagine-linked glycoproteins. Hydrolyze of N-acetyl-beta-D-glucosamine (1-4)N-acetylglucosamine chitobiose core from the reducing end of the bond, it requires prior cleavage by glycosylasparaginase.</text>
</comment>
<keyword evidence="5" id="KW-0325">Glycoprotein</keyword>
<dbReference type="SUPFAM" id="SSF51445">
    <property type="entry name" value="(Trans)glycosidases"/>
    <property type="match status" value="1"/>
</dbReference>
<evidence type="ECO:0000256" key="6">
    <source>
        <dbReference type="ARBA" id="ARBA00023228"/>
    </source>
</evidence>
<evidence type="ECO:0000313" key="14">
    <source>
        <dbReference type="Proteomes" id="UP000663854"/>
    </source>
</evidence>
<dbReference type="PANTHER" id="PTHR46290:SF1">
    <property type="entry name" value="DI-N-ACETYLCHITOBIASE"/>
    <property type="match status" value="1"/>
</dbReference>
<dbReference type="PANTHER" id="PTHR46290">
    <property type="entry name" value="DI-N-ACETYLCHITOBIASE"/>
    <property type="match status" value="1"/>
</dbReference>
<dbReference type="Gene3D" id="3.20.20.80">
    <property type="entry name" value="Glycosidases"/>
    <property type="match status" value="1"/>
</dbReference>
<dbReference type="PROSITE" id="PS51910">
    <property type="entry name" value="GH18_2"/>
    <property type="match status" value="1"/>
</dbReference>
<reference evidence="12" key="1">
    <citation type="submission" date="2021-02" db="EMBL/GenBank/DDBJ databases">
        <authorList>
            <person name="Nowell W R."/>
        </authorList>
    </citation>
    <scope>NUCLEOTIDE SEQUENCE</scope>
</reference>
<comment type="subcellular location">
    <subcellularLocation>
        <location evidence="1">Lysosome</location>
    </subcellularLocation>
</comment>
<dbReference type="EMBL" id="CAJNOL010001854">
    <property type="protein sequence ID" value="CAF1428843.1"/>
    <property type="molecule type" value="Genomic_DNA"/>
</dbReference>
<dbReference type="Proteomes" id="UP000663854">
    <property type="component" value="Unassembled WGS sequence"/>
</dbReference>
<name>A0A813XYU4_9BILA</name>
<dbReference type="FunFam" id="3.20.20.80:FF:000250">
    <property type="entry name" value="Probable di-N-acetylchitobiase 1"/>
    <property type="match status" value="1"/>
</dbReference>
<dbReference type="InterPro" id="IPR051887">
    <property type="entry name" value="GH18_Domain-Containing"/>
</dbReference>
<dbReference type="Gene3D" id="3.10.50.10">
    <property type="match status" value="1"/>
</dbReference>
<dbReference type="InterPro" id="IPR017853">
    <property type="entry name" value="GH"/>
</dbReference>
<protein>
    <recommendedName>
        <fullName evidence="9">Di-N-acetylchitobiase</fullName>
    </recommendedName>
</protein>
<dbReference type="InterPro" id="IPR029070">
    <property type="entry name" value="Chitinase_insertion_sf"/>
</dbReference>
<proteinExistence type="inferred from homology"/>
<comment type="caution">
    <text evidence="12">The sequence shown here is derived from an EMBL/GenBank/DDBJ whole genome shotgun (WGS) entry which is preliminary data.</text>
</comment>
<evidence type="ECO:0000259" key="11">
    <source>
        <dbReference type="PROSITE" id="PS51910"/>
    </source>
</evidence>
<evidence type="ECO:0000313" key="12">
    <source>
        <dbReference type="EMBL" id="CAF0872050.1"/>
    </source>
</evidence>
<dbReference type="Proteomes" id="UP000663870">
    <property type="component" value="Unassembled WGS sequence"/>
</dbReference>
<evidence type="ECO:0000256" key="8">
    <source>
        <dbReference type="ARBA" id="ARBA00055477"/>
    </source>
</evidence>
<dbReference type="GO" id="GO:0008061">
    <property type="term" value="F:chitin binding"/>
    <property type="evidence" value="ECO:0007669"/>
    <property type="project" value="InterPro"/>
</dbReference>
<accession>A0A813XYU4</accession>
<dbReference type="FunFam" id="3.10.50.10:FF:000006">
    <property type="entry name" value="Chitobiase, di-N-acetyl"/>
    <property type="match status" value="1"/>
</dbReference>
<dbReference type="InterPro" id="IPR011583">
    <property type="entry name" value="Chitinase_II/V-like_cat"/>
</dbReference>
<evidence type="ECO:0000256" key="3">
    <source>
        <dbReference type="ARBA" id="ARBA00022729"/>
    </source>
</evidence>
<feature type="domain" description="GH18" evidence="11">
    <location>
        <begin position="1"/>
        <end position="373"/>
    </location>
</feature>
<keyword evidence="15" id="KW-1185">Reference proteome</keyword>
<dbReference type="EMBL" id="CAJNOH010000105">
    <property type="protein sequence ID" value="CAF0872050.1"/>
    <property type="molecule type" value="Genomic_DNA"/>
</dbReference>
<feature type="chain" id="PRO_5035598703" description="Di-N-acetylchitobiase" evidence="10">
    <location>
        <begin position="17"/>
        <end position="393"/>
    </location>
</feature>
<evidence type="ECO:0000313" key="15">
    <source>
        <dbReference type="Proteomes" id="UP000663870"/>
    </source>
</evidence>
<evidence type="ECO:0000256" key="7">
    <source>
        <dbReference type="ARBA" id="ARBA00023295"/>
    </source>
</evidence>
<dbReference type="SMART" id="SM00636">
    <property type="entry name" value="Glyco_18"/>
    <property type="match status" value="1"/>
</dbReference>
<dbReference type="GO" id="GO:0005764">
    <property type="term" value="C:lysosome"/>
    <property type="evidence" value="ECO:0007669"/>
    <property type="project" value="UniProtKB-SubCell"/>
</dbReference>
<evidence type="ECO:0000256" key="4">
    <source>
        <dbReference type="ARBA" id="ARBA00022801"/>
    </source>
</evidence>
<dbReference type="GO" id="GO:0016798">
    <property type="term" value="F:hydrolase activity, acting on glycosyl bonds"/>
    <property type="evidence" value="ECO:0007669"/>
    <property type="project" value="UniProtKB-KW"/>
</dbReference>
<feature type="signal peptide" evidence="10">
    <location>
        <begin position="1"/>
        <end position="16"/>
    </location>
</feature>
<evidence type="ECO:0000256" key="2">
    <source>
        <dbReference type="ARBA" id="ARBA00009336"/>
    </source>
</evidence>
<evidence type="ECO:0000256" key="5">
    <source>
        <dbReference type="ARBA" id="ARBA00023180"/>
    </source>
</evidence>
<comment type="similarity">
    <text evidence="2">Belongs to the glycosyl hydrolase 18 family.</text>
</comment>
<dbReference type="Pfam" id="PF00704">
    <property type="entry name" value="Glyco_hydro_18"/>
    <property type="match status" value="1"/>
</dbReference>
<keyword evidence="6" id="KW-0458">Lysosome</keyword>
<dbReference type="GO" id="GO:0005615">
    <property type="term" value="C:extracellular space"/>
    <property type="evidence" value="ECO:0007669"/>
    <property type="project" value="TreeGrafter"/>
</dbReference>
<keyword evidence="3 10" id="KW-0732">Signal</keyword>
<gene>
    <name evidence="13" type="ORF">JXQ802_LOCUS36309</name>
    <name evidence="12" type="ORF">PYM288_LOCUS8094</name>
</gene>
<dbReference type="AlphaFoldDB" id="A0A813XYU4"/>